<dbReference type="EC" id="5.3.1.26" evidence="4"/>
<dbReference type="GO" id="GO:0019512">
    <property type="term" value="P:lactose catabolic process via tagatose-6-phosphate"/>
    <property type="evidence" value="ECO:0007669"/>
    <property type="project" value="UniProtKB-UniRule"/>
</dbReference>
<dbReference type="GO" id="GO:0050044">
    <property type="term" value="F:galactose-6-phosphate isomerase activity"/>
    <property type="evidence" value="ECO:0007669"/>
    <property type="project" value="UniProtKB-UniRule"/>
</dbReference>
<gene>
    <name evidence="5" type="ORF">EB03_01284</name>
</gene>
<evidence type="ECO:0000256" key="3">
    <source>
        <dbReference type="ARBA" id="ARBA00023235"/>
    </source>
</evidence>
<dbReference type="NCBIfam" id="NF006380">
    <property type="entry name" value="PRK08621.1"/>
    <property type="match status" value="1"/>
</dbReference>
<evidence type="ECO:0000256" key="4">
    <source>
        <dbReference type="NCBIfam" id="TIGR01118"/>
    </source>
</evidence>
<evidence type="ECO:0000313" key="5">
    <source>
        <dbReference type="EMBL" id="RBT68160.1"/>
    </source>
</evidence>
<dbReference type="GO" id="GO:0019316">
    <property type="term" value="P:D-allose catabolic process"/>
    <property type="evidence" value="ECO:0007669"/>
    <property type="project" value="TreeGrafter"/>
</dbReference>
<dbReference type="NCBIfam" id="TIGR01118">
    <property type="entry name" value="lacA"/>
    <property type="match status" value="1"/>
</dbReference>
<dbReference type="InterPro" id="IPR003500">
    <property type="entry name" value="RpiB_LacA_LacB"/>
</dbReference>
<dbReference type="Pfam" id="PF02502">
    <property type="entry name" value="LacAB_rpiB"/>
    <property type="match status" value="1"/>
</dbReference>
<dbReference type="RefSeq" id="WP_096710139.1">
    <property type="nucleotide sequence ID" value="NZ_JBFCRC010000017.1"/>
</dbReference>
<dbReference type="InterPro" id="IPR004783">
    <property type="entry name" value="LacA"/>
</dbReference>
<dbReference type="SUPFAM" id="SSF89623">
    <property type="entry name" value="Ribose/Galactose isomerase RpiB/AlsB"/>
    <property type="match status" value="1"/>
</dbReference>
<comment type="similarity">
    <text evidence="1">Belongs to the LacAB/RpiB family.</text>
</comment>
<dbReference type="Proteomes" id="UP000253498">
    <property type="component" value="Unassembled WGS sequence"/>
</dbReference>
<dbReference type="Gene3D" id="3.40.1400.10">
    <property type="entry name" value="Sugar-phosphate isomerase, RpiB/LacA/LacB"/>
    <property type="match status" value="1"/>
</dbReference>
<keyword evidence="2" id="KW-0423">Lactose metabolism</keyword>
<accession>A0AB37IFA7</accession>
<dbReference type="PANTHER" id="PTHR30345:SF5">
    <property type="entry name" value="GALACTOSE-6-PHOSPHATE ISOMERASE SUBUNIT LACA"/>
    <property type="match status" value="1"/>
</dbReference>
<dbReference type="PIRSF" id="PIRSF005384">
    <property type="entry name" value="RpiB_LacA_B"/>
    <property type="match status" value="1"/>
</dbReference>
<proteinExistence type="inferred from homology"/>
<dbReference type="NCBIfam" id="TIGR00689">
    <property type="entry name" value="rpiB_lacA_lacB"/>
    <property type="match status" value="1"/>
</dbReference>
<keyword evidence="3 5" id="KW-0413">Isomerase</keyword>
<reference evidence="5 6" key="1">
    <citation type="submission" date="2015-06" db="EMBL/GenBank/DDBJ databases">
        <title>The Genome Sequence of Enterococcus hirae 88EA1.</title>
        <authorList>
            <consortium name="The Broad Institute Genomics Platform"/>
            <consortium name="The Broad Institute Genome Sequencing Center for Infectious Disease"/>
            <person name="Earl A.M."/>
            <person name="Van Tyne D."/>
            <person name="Lebreton F."/>
            <person name="Saavedra J.T."/>
            <person name="Gilmore M.S."/>
            <person name="Manson McGuire A."/>
            <person name="Clock S."/>
            <person name="Crupain M."/>
            <person name="Rangan U."/>
            <person name="Young S."/>
            <person name="Abouelleil A."/>
            <person name="Cao P."/>
            <person name="Chapman S.B."/>
            <person name="Griggs A."/>
            <person name="Priest M."/>
            <person name="Shea T."/>
            <person name="Wortman J."/>
            <person name="Nusbaum C."/>
            <person name="Birren B."/>
        </authorList>
    </citation>
    <scope>NUCLEOTIDE SEQUENCE [LARGE SCALE GENOMIC DNA]</scope>
    <source>
        <strain evidence="5 6">88EA1</strain>
    </source>
</reference>
<dbReference type="AlphaFoldDB" id="A0AB37IFA7"/>
<evidence type="ECO:0000313" key="6">
    <source>
        <dbReference type="Proteomes" id="UP000253498"/>
    </source>
</evidence>
<dbReference type="InterPro" id="IPR036569">
    <property type="entry name" value="RpiB_LacA_LacB_sf"/>
</dbReference>
<sequence length="142" mass="15446">MRVVIGADSDGMELKEWLKDKLVQEGFEVEDKSIRPAEDFIASTLAITTDLKEHPESLGIAIDGYGVGSFMVATKIKGIVAAEVSDERSAYMTRDHNDARMITLGAAIVGKELALNIVKGFLTASYSGGRHQIRVDMLNEMG</sequence>
<name>A0AB37IFA7_ENTHR</name>
<protein>
    <recommendedName>
        <fullName evidence="4">Galactose-6-phosphate isomerase subunit LacA</fullName>
        <ecNumber evidence="4">5.3.1.26</ecNumber>
    </recommendedName>
</protein>
<dbReference type="GO" id="GO:0004751">
    <property type="term" value="F:ribose-5-phosphate isomerase activity"/>
    <property type="evidence" value="ECO:0007669"/>
    <property type="project" value="TreeGrafter"/>
</dbReference>
<evidence type="ECO:0000256" key="2">
    <source>
        <dbReference type="ARBA" id="ARBA00022736"/>
    </source>
</evidence>
<evidence type="ECO:0000256" key="1">
    <source>
        <dbReference type="ARBA" id="ARBA00008754"/>
    </source>
</evidence>
<dbReference type="EMBL" id="LESJ01000005">
    <property type="protein sequence ID" value="RBT68160.1"/>
    <property type="molecule type" value="Genomic_DNA"/>
</dbReference>
<dbReference type="GO" id="GO:0009052">
    <property type="term" value="P:pentose-phosphate shunt, non-oxidative branch"/>
    <property type="evidence" value="ECO:0007669"/>
    <property type="project" value="TreeGrafter"/>
</dbReference>
<comment type="caution">
    <text evidence="5">The sequence shown here is derived from an EMBL/GenBank/DDBJ whole genome shotgun (WGS) entry which is preliminary data.</text>
</comment>
<dbReference type="PANTHER" id="PTHR30345">
    <property type="entry name" value="RIBOSE-5-PHOSPHATE ISOMERASE B"/>
    <property type="match status" value="1"/>
</dbReference>
<organism evidence="5 6">
    <name type="scientific">Enterococcus hirae</name>
    <dbReference type="NCBI Taxonomy" id="1354"/>
    <lineage>
        <taxon>Bacteria</taxon>
        <taxon>Bacillati</taxon>
        <taxon>Bacillota</taxon>
        <taxon>Bacilli</taxon>
        <taxon>Lactobacillales</taxon>
        <taxon>Enterococcaceae</taxon>
        <taxon>Enterococcus</taxon>
    </lineage>
</organism>